<accession>A0A8D1KQJ6</accession>
<evidence type="ECO:0000256" key="1">
    <source>
        <dbReference type="SAM" id="MobiDB-lite"/>
    </source>
</evidence>
<proteinExistence type="predicted"/>
<sequence length="106" mass="11815">MSSKISLNTLYQAVWEVLPENQCKWRNFLETVELQISLKNCDPQKDKHFPGTIRLKSAPVDDSFQEQGCKGLGPKCQPLHPLTAQSHLSTPAPSTQAEGDRKPGGW</sequence>
<organism evidence="2 3">
    <name type="scientific">Sus scrofa</name>
    <name type="common">Pig</name>
    <dbReference type="NCBI Taxonomy" id="9823"/>
    <lineage>
        <taxon>Eukaryota</taxon>
        <taxon>Metazoa</taxon>
        <taxon>Chordata</taxon>
        <taxon>Craniata</taxon>
        <taxon>Vertebrata</taxon>
        <taxon>Euteleostomi</taxon>
        <taxon>Mammalia</taxon>
        <taxon>Eutheria</taxon>
        <taxon>Laurasiatheria</taxon>
        <taxon>Artiodactyla</taxon>
        <taxon>Suina</taxon>
        <taxon>Suidae</taxon>
        <taxon>Sus</taxon>
    </lineage>
</organism>
<evidence type="ECO:0000313" key="3">
    <source>
        <dbReference type="Proteomes" id="UP000694728"/>
    </source>
</evidence>
<dbReference type="InterPro" id="IPR023674">
    <property type="entry name" value="Ribosomal_uL1-like"/>
</dbReference>
<feature type="region of interest" description="Disordered" evidence="1">
    <location>
        <begin position="63"/>
        <end position="106"/>
    </location>
</feature>
<evidence type="ECO:0000313" key="2">
    <source>
        <dbReference type="Ensembl" id="ENSSSCP00045005558.1"/>
    </source>
</evidence>
<dbReference type="Proteomes" id="UP000694728">
    <property type="component" value="Unplaced"/>
</dbReference>
<feature type="compositionally biased region" description="Polar residues" evidence="1">
    <location>
        <begin position="83"/>
        <end position="97"/>
    </location>
</feature>
<dbReference type="AlphaFoldDB" id="A0A8D1KQJ6"/>
<dbReference type="Gene3D" id="3.30.190.20">
    <property type="match status" value="1"/>
</dbReference>
<name>A0A8D1KQJ6_PIG</name>
<dbReference type="Ensembl" id="ENSSSCT00045008193.1">
    <property type="protein sequence ID" value="ENSSSCP00045005558.1"/>
    <property type="gene ID" value="ENSSSCG00045004935.1"/>
</dbReference>
<dbReference type="SUPFAM" id="SSF56808">
    <property type="entry name" value="Ribosomal protein L1"/>
    <property type="match status" value="1"/>
</dbReference>
<protein>
    <submittedName>
        <fullName evidence="2">Uncharacterized protein</fullName>
    </submittedName>
</protein>
<reference evidence="2" key="1">
    <citation type="submission" date="2025-08" db="UniProtKB">
        <authorList>
            <consortium name="Ensembl"/>
        </authorList>
    </citation>
    <scope>IDENTIFICATION</scope>
</reference>